<evidence type="ECO:0000313" key="1">
    <source>
        <dbReference type="EMBL" id="VYT01739.1"/>
    </source>
</evidence>
<sequence>MDGQQDITKRAYALLDLDRRIVGVQFIYEKERFDCIDAIEPLRPMYYCQAVASASSGNRIKLTKDTSGCSGSSRALGFVPPAPQYYTGESGMALGLYENQQVAKSVALKFAILNRPLYGIVIMPLECFEEEPDVVLFITNTREAMRIVQGYTCTYGLQNNFCMSGNQAVCVECTNYPYINQCINLSVFCAGTRYRTNWKESEVAIGVAYSKFAGLVRGIQNTVNAIERNRRKAEIERDLRRDSLYDLDIQYGRTYFLKNDRSSKE</sequence>
<gene>
    <name evidence="1" type="ORF">AULFYP135_01310</name>
</gene>
<organism evidence="1">
    <name type="scientific">uncultured Anaerotruncus sp</name>
    <dbReference type="NCBI Taxonomy" id="905011"/>
    <lineage>
        <taxon>Bacteria</taxon>
        <taxon>Bacillati</taxon>
        <taxon>Bacillota</taxon>
        <taxon>Clostridia</taxon>
        <taxon>Eubacteriales</taxon>
        <taxon>Oscillospiraceae</taxon>
        <taxon>Anaerotruncus</taxon>
        <taxon>environmental samples</taxon>
    </lineage>
</organism>
<dbReference type="EMBL" id="CACRSL010000003">
    <property type="protein sequence ID" value="VYT01739.1"/>
    <property type="molecule type" value="Genomic_DNA"/>
</dbReference>
<protein>
    <submittedName>
        <fullName evidence="1">Uncharacterized protein</fullName>
    </submittedName>
</protein>
<dbReference type="AlphaFoldDB" id="A0A6N2TAA7"/>
<dbReference type="PANTHER" id="PTHR37954">
    <property type="entry name" value="BLL4979 PROTEIN"/>
    <property type="match status" value="1"/>
</dbReference>
<accession>A0A6N2TAA7</accession>
<name>A0A6N2TAA7_9FIRM</name>
<reference evidence="1" key="1">
    <citation type="submission" date="2019-11" db="EMBL/GenBank/DDBJ databases">
        <authorList>
            <person name="Feng L."/>
        </authorList>
    </citation>
    <scope>NUCLEOTIDE SEQUENCE</scope>
    <source>
        <strain evidence="1">AundefinedLFYP135</strain>
    </source>
</reference>
<dbReference type="InterPro" id="IPR003748">
    <property type="entry name" value="DUF169"/>
</dbReference>
<dbReference type="PANTHER" id="PTHR37954:SF3">
    <property type="entry name" value="DUF169 DOMAIN-CONTAINING PROTEIN"/>
    <property type="match status" value="1"/>
</dbReference>
<proteinExistence type="predicted"/>
<dbReference type="Pfam" id="PF02596">
    <property type="entry name" value="DUF169"/>
    <property type="match status" value="1"/>
</dbReference>